<keyword evidence="5" id="KW-0227">DNA damage</keyword>
<dbReference type="InterPro" id="IPR010614">
    <property type="entry name" value="RAD3-like_helicase_DEAD"/>
</dbReference>
<comment type="similarity">
    <text evidence="14">Belongs to the helicase family. DinG subfamily.</text>
</comment>
<evidence type="ECO:0000259" key="17">
    <source>
        <dbReference type="PROSITE" id="PS51193"/>
    </source>
</evidence>
<dbReference type="GO" id="GO:0016818">
    <property type="term" value="F:hydrolase activity, acting on acid anhydrides, in phosphorus-containing anhydrides"/>
    <property type="evidence" value="ECO:0007669"/>
    <property type="project" value="InterPro"/>
</dbReference>
<dbReference type="Gene3D" id="3.40.50.300">
    <property type="entry name" value="P-loop containing nucleotide triphosphate hydrolases"/>
    <property type="match status" value="2"/>
</dbReference>
<protein>
    <recommendedName>
        <fullName evidence="15">DNA 5'-3' helicase</fullName>
        <ecNumber evidence="15">5.6.2.3</ecNumber>
    </recommendedName>
</protein>
<evidence type="ECO:0000256" key="1">
    <source>
        <dbReference type="ARBA" id="ARBA00001966"/>
    </source>
</evidence>
<evidence type="ECO:0000256" key="7">
    <source>
        <dbReference type="ARBA" id="ARBA00022806"/>
    </source>
</evidence>
<keyword evidence="8" id="KW-0067">ATP-binding</keyword>
<comment type="cofactor">
    <cofactor evidence="1">
        <name>[4Fe-4S] cluster</name>
        <dbReference type="ChEBI" id="CHEBI:49883"/>
    </cofactor>
</comment>
<dbReference type="Pfam" id="PF00270">
    <property type="entry name" value="DEAD"/>
    <property type="match status" value="1"/>
</dbReference>
<evidence type="ECO:0000313" key="18">
    <source>
        <dbReference type="EMBL" id="CAA9455404.1"/>
    </source>
</evidence>
<keyword evidence="7 18" id="KW-0347">Helicase</keyword>
<dbReference type="SMART" id="SM00491">
    <property type="entry name" value="HELICc2"/>
    <property type="match status" value="1"/>
</dbReference>
<dbReference type="SMART" id="SM00488">
    <property type="entry name" value="DEXDc2"/>
    <property type="match status" value="1"/>
</dbReference>
<feature type="domain" description="Helicase ATP-binding" evidence="17">
    <location>
        <begin position="24"/>
        <end position="293"/>
    </location>
</feature>
<dbReference type="InterPro" id="IPR014013">
    <property type="entry name" value="Helic_SF1/SF2_ATP-bd_DinG/Rad3"/>
</dbReference>
<evidence type="ECO:0000256" key="6">
    <source>
        <dbReference type="ARBA" id="ARBA00022801"/>
    </source>
</evidence>
<keyword evidence="11" id="KW-0238">DNA-binding</keyword>
<keyword evidence="13" id="KW-0413">Isomerase</keyword>
<keyword evidence="4" id="KW-0547">Nucleotide-binding</keyword>
<keyword evidence="10" id="KW-0411">Iron-sulfur</keyword>
<dbReference type="PANTHER" id="PTHR11472:SF34">
    <property type="entry name" value="REGULATOR OF TELOMERE ELONGATION HELICASE 1"/>
    <property type="match status" value="1"/>
</dbReference>
<dbReference type="InterPro" id="IPR006555">
    <property type="entry name" value="ATP-dep_Helicase_C"/>
</dbReference>
<dbReference type="GO" id="GO:0005524">
    <property type="term" value="F:ATP binding"/>
    <property type="evidence" value="ECO:0007669"/>
    <property type="project" value="UniProtKB-KW"/>
</dbReference>
<dbReference type="Pfam" id="PF13307">
    <property type="entry name" value="Helicase_C_2"/>
    <property type="match status" value="1"/>
</dbReference>
<evidence type="ECO:0000256" key="8">
    <source>
        <dbReference type="ARBA" id="ARBA00022840"/>
    </source>
</evidence>
<proteinExistence type="inferred from homology"/>
<dbReference type="InterPro" id="IPR045028">
    <property type="entry name" value="DinG/Rad3-like"/>
</dbReference>
<name>A0A6J4QWD5_9ACTN</name>
<dbReference type="InterPro" id="IPR011545">
    <property type="entry name" value="DEAD/DEAH_box_helicase_dom"/>
</dbReference>
<reference evidence="18" key="1">
    <citation type="submission" date="2020-02" db="EMBL/GenBank/DDBJ databases">
        <authorList>
            <person name="Meier V. D."/>
        </authorList>
    </citation>
    <scope>NUCLEOTIDE SEQUENCE</scope>
    <source>
        <strain evidence="18">AVDCRST_MAG28</strain>
    </source>
</reference>
<dbReference type="GO" id="GO:0043139">
    <property type="term" value="F:5'-3' DNA helicase activity"/>
    <property type="evidence" value="ECO:0007669"/>
    <property type="project" value="UniProtKB-EC"/>
</dbReference>
<dbReference type="EC" id="5.6.2.3" evidence="15"/>
<dbReference type="PANTHER" id="PTHR11472">
    <property type="entry name" value="DNA REPAIR DEAD HELICASE RAD3/XP-D SUBFAMILY MEMBER"/>
    <property type="match status" value="1"/>
</dbReference>
<keyword evidence="9" id="KW-0408">Iron</keyword>
<dbReference type="AlphaFoldDB" id="A0A6J4QWD5"/>
<dbReference type="InterPro" id="IPR027417">
    <property type="entry name" value="P-loop_NTPase"/>
</dbReference>
<dbReference type="PROSITE" id="PS51193">
    <property type="entry name" value="HELICASE_ATP_BIND_2"/>
    <property type="match status" value="1"/>
</dbReference>
<evidence type="ECO:0000256" key="11">
    <source>
        <dbReference type="ARBA" id="ARBA00023125"/>
    </source>
</evidence>
<dbReference type="InterPro" id="IPR014001">
    <property type="entry name" value="Helicase_ATP-bd"/>
</dbReference>
<keyword evidence="2" id="KW-0004">4Fe-4S</keyword>
<evidence type="ECO:0000256" key="16">
    <source>
        <dbReference type="ARBA" id="ARBA00048954"/>
    </source>
</evidence>
<comment type="catalytic activity">
    <reaction evidence="16">
        <text>ATP + H2O = ADP + phosphate + H(+)</text>
        <dbReference type="Rhea" id="RHEA:13065"/>
        <dbReference type="ChEBI" id="CHEBI:15377"/>
        <dbReference type="ChEBI" id="CHEBI:15378"/>
        <dbReference type="ChEBI" id="CHEBI:30616"/>
        <dbReference type="ChEBI" id="CHEBI:43474"/>
        <dbReference type="ChEBI" id="CHEBI:456216"/>
        <dbReference type="EC" id="5.6.2.3"/>
    </reaction>
</comment>
<dbReference type="InterPro" id="IPR006554">
    <property type="entry name" value="Helicase-like_DEXD_c2"/>
</dbReference>
<accession>A0A6J4QWD5</accession>
<organism evidence="18">
    <name type="scientific">uncultured Rubrobacteraceae bacterium</name>
    <dbReference type="NCBI Taxonomy" id="349277"/>
    <lineage>
        <taxon>Bacteria</taxon>
        <taxon>Bacillati</taxon>
        <taxon>Actinomycetota</taxon>
        <taxon>Rubrobacteria</taxon>
        <taxon>Rubrobacterales</taxon>
        <taxon>Rubrobacteraceae</taxon>
        <taxon>environmental samples</taxon>
    </lineage>
</organism>
<dbReference type="GO" id="GO:0051539">
    <property type="term" value="F:4 iron, 4 sulfur cluster binding"/>
    <property type="evidence" value="ECO:0007669"/>
    <property type="project" value="UniProtKB-KW"/>
</dbReference>
<evidence type="ECO:0000256" key="15">
    <source>
        <dbReference type="ARBA" id="ARBA00044969"/>
    </source>
</evidence>
<evidence type="ECO:0000256" key="10">
    <source>
        <dbReference type="ARBA" id="ARBA00023014"/>
    </source>
</evidence>
<keyword evidence="12" id="KW-0234">DNA repair</keyword>
<dbReference type="EMBL" id="CADCVE010000050">
    <property type="protein sequence ID" value="CAA9455404.1"/>
    <property type="molecule type" value="Genomic_DNA"/>
</dbReference>
<evidence type="ECO:0000256" key="2">
    <source>
        <dbReference type="ARBA" id="ARBA00022485"/>
    </source>
</evidence>
<sequence>MPRKRRPAPSKASRLSDLFADVGPLASRKSGYAYRPQQLGFARAVEKTLNGRGVLLADAPTGTGKSAAYLAPAILEVASSGGRIVVSTATLALQAQLLSEDIPQMRAAAAELEGYPEEEGVSYAVLKGRSNFLCVRRHQDTLRAGTILDPDLISNLDLWAVETETGDREDLPFRVPVGPWVEVASDGEDCSPRLCTFRDGCFYYAHRDRAGEADLIVVNHSLLLANAVSGGAIFDTEGAHLIVDEAHRLEEIMAETFGARVSYGRVRYAMRQAKKRCESATAAADRAEMAADLFFGDLGSGASVLHESPPRSYGTLVDALVSVQSTLASDPREEVNALQGMVGRLRRDLVSFYSKPDEDYAYAVVLGRSRRGGGRSYPELKSWLVETAEVFRENVLPLFESGGVVLTSATLATGSGPGRSFSYVRRRLGLDDSSVSDRVDEFGGEEVFDYEGRCLVYVEEEIAAPTLGLPDLFAASCARRAEELVKLSRGRALVLLSTNRAIAAFRERFRPPYPVRYQGDDSPGRLIRWLKETEGAILVGTRTFWEGVDIPGSSVSLVVIDRVPFAPPDDPVAAKLREKAGERAFREVFLPKAQVAVRQGAGRLMRRASDRGVVALLDPRVATKGWGKAVLGSLPPAVRTGSLAEVARFFVEEPGEDG</sequence>
<evidence type="ECO:0000256" key="13">
    <source>
        <dbReference type="ARBA" id="ARBA00023235"/>
    </source>
</evidence>
<dbReference type="GO" id="GO:0006281">
    <property type="term" value="P:DNA repair"/>
    <property type="evidence" value="ECO:0007669"/>
    <property type="project" value="UniProtKB-KW"/>
</dbReference>
<gene>
    <name evidence="18" type="ORF">AVDCRST_MAG28-2368</name>
</gene>
<dbReference type="SUPFAM" id="SSF52540">
    <property type="entry name" value="P-loop containing nucleoside triphosphate hydrolases"/>
    <property type="match status" value="1"/>
</dbReference>
<dbReference type="GO" id="GO:0003677">
    <property type="term" value="F:DNA binding"/>
    <property type="evidence" value="ECO:0007669"/>
    <property type="project" value="UniProtKB-KW"/>
</dbReference>
<evidence type="ECO:0000256" key="9">
    <source>
        <dbReference type="ARBA" id="ARBA00023004"/>
    </source>
</evidence>
<evidence type="ECO:0000256" key="3">
    <source>
        <dbReference type="ARBA" id="ARBA00022723"/>
    </source>
</evidence>
<evidence type="ECO:0000256" key="12">
    <source>
        <dbReference type="ARBA" id="ARBA00023204"/>
    </source>
</evidence>
<dbReference type="Pfam" id="PF06733">
    <property type="entry name" value="DEAD_2"/>
    <property type="match status" value="1"/>
</dbReference>
<dbReference type="GO" id="GO:0046872">
    <property type="term" value="F:metal ion binding"/>
    <property type="evidence" value="ECO:0007669"/>
    <property type="project" value="UniProtKB-KW"/>
</dbReference>
<keyword evidence="6" id="KW-0378">Hydrolase</keyword>
<evidence type="ECO:0000256" key="14">
    <source>
        <dbReference type="ARBA" id="ARBA00038058"/>
    </source>
</evidence>
<dbReference type="SMART" id="SM00487">
    <property type="entry name" value="DEXDc"/>
    <property type="match status" value="1"/>
</dbReference>
<evidence type="ECO:0000256" key="4">
    <source>
        <dbReference type="ARBA" id="ARBA00022741"/>
    </source>
</evidence>
<evidence type="ECO:0000256" key="5">
    <source>
        <dbReference type="ARBA" id="ARBA00022763"/>
    </source>
</evidence>
<keyword evidence="3" id="KW-0479">Metal-binding</keyword>